<protein>
    <submittedName>
        <fullName evidence="5">Extracellular solute-binding protein</fullName>
    </submittedName>
</protein>
<dbReference type="AlphaFoldDB" id="A0A4R4E6L1"/>
<keyword evidence="3" id="KW-0813">Transport</keyword>
<dbReference type="OrthoDB" id="94797at2"/>
<evidence type="ECO:0000313" key="6">
    <source>
        <dbReference type="Proteomes" id="UP000295418"/>
    </source>
</evidence>
<dbReference type="PANTHER" id="PTHR43649:SF31">
    <property type="entry name" value="SN-GLYCEROL-3-PHOSPHATE-BINDING PERIPLASMIC PROTEIN UGPB"/>
    <property type="match status" value="1"/>
</dbReference>
<evidence type="ECO:0000256" key="2">
    <source>
        <dbReference type="ARBA" id="ARBA00008520"/>
    </source>
</evidence>
<keyword evidence="4" id="KW-0732">Signal</keyword>
<evidence type="ECO:0000256" key="1">
    <source>
        <dbReference type="ARBA" id="ARBA00004196"/>
    </source>
</evidence>
<comment type="subcellular location">
    <subcellularLocation>
        <location evidence="1">Cell envelope</location>
    </subcellularLocation>
</comment>
<reference evidence="5 6" key="1">
    <citation type="submission" date="2019-03" db="EMBL/GenBank/DDBJ databases">
        <authorList>
            <person name="Kim M.K.M."/>
        </authorList>
    </citation>
    <scope>NUCLEOTIDE SEQUENCE [LARGE SCALE GENOMIC DNA]</scope>
    <source>
        <strain evidence="5 6">18JY21-1</strain>
    </source>
</reference>
<dbReference type="InterPro" id="IPR006059">
    <property type="entry name" value="SBP"/>
</dbReference>
<keyword evidence="6" id="KW-1185">Reference proteome</keyword>
<name>A0A4R4E6L1_9BACL</name>
<accession>A0A4R4E6L1</accession>
<organism evidence="5 6">
    <name type="scientific">Paenibacillus albiflavus</name>
    <dbReference type="NCBI Taxonomy" id="2545760"/>
    <lineage>
        <taxon>Bacteria</taxon>
        <taxon>Bacillati</taxon>
        <taxon>Bacillota</taxon>
        <taxon>Bacilli</taxon>
        <taxon>Bacillales</taxon>
        <taxon>Paenibacillaceae</taxon>
        <taxon>Paenibacillus</taxon>
    </lineage>
</organism>
<comment type="caution">
    <text evidence="5">The sequence shown here is derived from an EMBL/GenBank/DDBJ whole genome shotgun (WGS) entry which is preliminary data.</text>
</comment>
<evidence type="ECO:0000313" key="5">
    <source>
        <dbReference type="EMBL" id="TCZ75354.1"/>
    </source>
</evidence>
<evidence type="ECO:0000256" key="4">
    <source>
        <dbReference type="ARBA" id="ARBA00022729"/>
    </source>
</evidence>
<sequence length="420" mass="46120">MLALIAGCGSNSTAPASKGVKGELEIQYFVGGYGDKWWKQIISEFEAANPGLKVKQTAGSQINDQMKPRWIKGDPPDVVYIDGAGSNETQMVTDDQLLDITDWIKDAKNVDGEKLVDQLFAKPKDYDGKNFTIPLVYGSWGTFYDINFFKDNGWKVPTNFDEFMAVGKQIKDSGKGVFPYIHTGKYPYYISGGFLDSAIIAANGGDPSILVKIEKNEEGIYKSEPMRKALEKIVKMRDAGFIDPASKAINHTDSQMLFLQHKDAFIPNGLWVQNEMGDNVPSGFDFGFIASLGIDPGQKSVVVPYTSTMAIAKKAKNVEAAKAFVQFIFTKQSAVKWAELSGVPMNYKADLESSKAGSMSKAAMKFFLDPGTITAPTVVPDKDVEEARNNALVALTSGEIDVDKYIERMEAAAKKAREKK</sequence>
<comment type="similarity">
    <text evidence="2">Belongs to the bacterial solute-binding protein 1 family.</text>
</comment>
<dbReference type="Proteomes" id="UP000295418">
    <property type="component" value="Unassembled WGS sequence"/>
</dbReference>
<dbReference type="PANTHER" id="PTHR43649">
    <property type="entry name" value="ARABINOSE-BINDING PROTEIN-RELATED"/>
    <property type="match status" value="1"/>
</dbReference>
<dbReference type="EMBL" id="SKFG01000021">
    <property type="protein sequence ID" value="TCZ75354.1"/>
    <property type="molecule type" value="Genomic_DNA"/>
</dbReference>
<dbReference type="GO" id="GO:0030313">
    <property type="term" value="C:cell envelope"/>
    <property type="evidence" value="ECO:0007669"/>
    <property type="project" value="UniProtKB-SubCell"/>
</dbReference>
<dbReference type="Gene3D" id="3.40.190.10">
    <property type="entry name" value="Periplasmic binding protein-like II"/>
    <property type="match status" value="1"/>
</dbReference>
<proteinExistence type="inferred from homology"/>
<evidence type="ECO:0000256" key="3">
    <source>
        <dbReference type="ARBA" id="ARBA00022448"/>
    </source>
</evidence>
<gene>
    <name evidence="5" type="ORF">E0485_18200</name>
</gene>
<dbReference type="SUPFAM" id="SSF53850">
    <property type="entry name" value="Periplasmic binding protein-like II"/>
    <property type="match status" value="1"/>
</dbReference>
<dbReference type="Pfam" id="PF01547">
    <property type="entry name" value="SBP_bac_1"/>
    <property type="match status" value="1"/>
</dbReference>
<dbReference type="InterPro" id="IPR050490">
    <property type="entry name" value="Bact_solute-bd_prot1"/>
</dbReference>